<organism evidence="7 8">
    <name type="scientific">Methylobacterium terricola</name>
    <dbReference type="NCBI Taxonomy" id="2583531"/>
    <lineage>
        <taxon>Bacteria</taxon>
        <taxon>Pseudomonadati</taxon>
        <taxon>Pseudomonadota</taxon>
        <taxon>Alphaproteobacteria</taxon>
        <taxon>Hyphomicrobiales</taxon>
        <taxon>Methylobacteriaceae</taxon>
        <taxon>Methylobacterium</taxon>
    </lineage>
</organism>
<comment type="similarity">
    <text evidence="2">Belongs to the ABC transporter superfamily.</text>
</comment>
<dbReference type="GO" id="GO:0005886">
    <property type="term" value="C:plasma membrane"/>
    <property type="evidence" value="ECO:0007669"/>
    <property type="project" value="UniProtKB-SubCell"/>
</dbReference>
<reference evidence="7 8" key="1">
    <citation type="submission" date="2019-06" db="EMBL/GenBank/DDBJ databases">
        <title>Genome of Methylobacterium sp. 17Sr1-39.</title>
        <authorList>
            <person name="Seo T."/>
        </authorList>
    </citation>
    <scope>NUCLEOTIDE SEQUENCE [LARGE SCALE GENOMIC DNA]</scope>
    <source>
        <strain evidence="7 8">17Sr1-39</strain>
    </source>
</reference>
<dbReference type="EMBL" id="VDDA01000039">
    <property type="protein sequence ID" value="TNC07214.1"/>
    <property type="molecule type" value="Genomic_DNA"/>
</dbReference>
<keyword evidence="4" id="KW-0547">Nucleotide-binding</keyword>
<dbReference type="Proteomes" id="UP000305267">
    <property type="component" value="Unassembled WGS sequence"/>
</dbReference>
<dbReference type="InterPro" id="IPR027417">
    <property type="entry name" value="P-loop_NTPase"/>
</dbReference>
<name>A0A5C4L8M2_9HYPH</name>
<dbReference type="GO" id="GO:0005524">
    <property type="term" value="F:ATP binding"/>
    <property type="evidence" value="ECO:0007669"/>
    <property type="project" value="UniProtKB-KW"/>
</dbReference>
<proteinExistence type="inferred from homology"/>
<keyword evidence="5 7" id="KW-0067">ATP-binding</keyword>
<dbReference type="CDD" id="cd03257">
    <property type="entry name" value="ABC_NikE_OppD_transporters"/>
    <property type="match status" value="1"/>
</dbReference>
<comment type="subcellular location">
    <subcellularLocation>
        <location evidence="1">Cell inner membrane</location>
        <topology evidence="1">Peripheral membrane protein</topology>
    </subcellularLocation>
</comment>
<dbReference type="PROSITE" id="PS50893">
    <property type="entry name" value="ABC_TRANSPORTER_2"/>
    <property type="match status" value="1"/>
</dbReference>
<dbReference type="InterPro" id="IPR003593">
    <property type="entry name" value="AAA+_ATPase"/>
</dbReference>
<keyword evidence="3" id="KW-0813">Transport</keyword>
<dbReference type="PANTHER" id="PTHR43776">
    <property type="entry name" value="TRANSPORT ATP-BINDING PROTEIN"/>
    <property type="match status" value="1"/>
</dbReference>
<evidence type="ECO:0000256" key="5">
    <source>
        <dbReference type="ARBA" id="ARBA00022840"/>
    </source>
</evidence>
<evidence type="ECO:0000256" key="3">
    <source>
        <dbReference type="ARBA" id="ARBA00022448"/>
    </source>
</evidence>
<dbReference type="PANTHER" id="PTHR43776:SF7">
    <property type="entry name" value="D,D-DIPEPTIDE TRANSPORT ATP-BINDING PROTEIN DDPF-RELATED"/>
    <property type="match status" value="1"/>
</dbReference>
<dbReference type="Gene3D" id="3.40.50.300">
    <property type="entry name" value="P-loop containing nucleotide triphosphate hydrolases"/>
    <property type="match status" value="1"/>
</dbReference>
<dbReference type="AlphaFoldDB" id="A0A5C4L8M2"/>
<comment type="caution">
    <text evidence="7">The sequence shown here is derived from an EMBL/GenBank/DDBJ whole genome shotgun (WGS) entry which is preliminary data.</text>
</comment>
<dbReference type="InterPro" id="IPR017871">
    <property type="entry name" value="ABC_transporter-like_CS"/>
</dbReference>
<evidence type="ECO:0000313" key="7">
    <source>
        <dbReference type="EMBL" id="TNC07214.1"/>
    </source>
</evidence>
<evidence type="ECO:0000256" key="2">
    <source>
        <dbReference type="ARBA" id="ARBA00005417"/>
    </source>
</evidence>
<evidence type="ECO:0000256" key="1">
    <source>
        <dbReference type="ARBA" id="ARBA00004417"/>
    </source>
</evidence>
<dbReference type="SUPFAM" id="SSF52540">
    <property type="entry name" value="P-loop containing nucleoside triphosphate hydrolases"/>
    <property type="match status" value="1"/>
</dbReference>
<protein>
    <submittedName>
        <fullName evidence="7">ABC transporter ATP-binding protein</fullName>
    </submittedName>
</protein>
<sequence>MPTSPEPIPLLSATGLVKVFHAGGRAVRAVDGVDLSLAAGEVLGVVGESGSGKSTLARLVLRLTEPSAGRIAFDGRDITALDGEAMRRLRRDMQIVFQNPHSALNGRRTVGEAVAEPLRVQGVARGAALDARVDRLLDQVSLPRAFRHRYPHELSGGQKQRVCIARALALEPRFLVLDEPTSALDVSVQAQILDVLGELRRELSLTYLFISHNLAVVRYLCDRVMVMREGRVVEQGPVAALFAAPAEAYTRTLLDSVPRLPRP</sequence>
<dbReference type="OrthoDB" id="9802264at2"/>
<evidence type="ECO:0000256" key="4">
    <source>
        <dbReference type="ARBA" id="ARBA00022741"/>
    </source>
</evidence>
<dbReference type="InterPro" id="IPR003439">
    <property type="entry name" value="ABC_transporter-like_ATP-bd"/>
</dbReference>
<dbReference type="InterPro" id="IPR050319">
    <property type="entry name" value="ABC_transp_ATP-bind"/>
</dbReference>
<feature type="domain" description="ABC transporter" evidence="6">
    <location>
        <begin position="11"/>
        <end position="254"/>
    </location>
</feature>
<dbReference type="GO" id="GO:0055085">
    <property type="term" value="P:transmembrane transport"/>
    <property type="evidence" value="ECO:0007669"/>
    <property type="project" value="UniProtKB-ARBA"/>
</dbReference>
<dbReference type="FunFam" id="3.40.50.300:FF:000016">
    <property type="entry name" value="Oligopeptide ABC transporter ATP-binding component"/>
    <property type="match status" value="1"/>
</dbReference>
<dbReference type="Pfam" id="PF00005">
    <property type="entry name" value="ABC_tran"/>
    <property type="match status" value="1"/>
</dbReference>
<dbReference type="SMART" id="SM00382">
    <property type="entry name" value="AAA"/>
    <property type="match status" value="1"/>
</dbReference>
<dbReference type="PROSITE" id="PS00211">
    <property type="entry name" value="ABC_TRANSPORTER_1"/>
    <property type="match status" value="1"/>
</dbReference>
<dbReference type="RefSeq" id="WP_139040283.1">
    <property type="nucleotide sequence ID" value="NZ_VDDA01000039.1"/>
</dbReference>
<accession>A0A5C4L8M2</accession>
<keyword evidence="8" id="KW-1185">Reference proteome</keyword>
<gene>
    <name evidence="7" type="ORF">FF100_33140</name>
</gene>
<dbReference type="GO" id="GO:0016887">
    <property type="term" value="F:ATP hydrolysis activity"/>
    <property type="evidence" value="ECO:0007669"/>
    <property type="project" value="InterPro"/>
</dbReference>
<evidence type="ECO:0000313" key="8">
    <source>
        <dbReference type="Proteomes" id="UP000305267"/>
    </source>
</evidence>
<evidence type="ECO:0000259" key="6">
    <source>
        <dbReference type="PROSITE" id="PS50893"/>
    </source>
</evidence>